<accession>A0AA38LSI9</accession>
<gene>
    <name evidence="2" type="ORF">MKK02DRAFT_38766</name>
</gene>
<dbReference type="GeneID" id="77729475"/>
<dbReference type="AlphaFoldDB" id="A0AA38LSI9"/>
<evidence type="ECO:0000256" key="1">
    <source>
        <dbReference type="SAM" id="MobiDB-lite"/>
    </source>
</evidence>
<feature type="compositionally biased region" description="Polar residues" evidence="1">
    <location>
        <begin position="1"/>
        <end position="22"/>
    </location>
</feature>
<proteinExistence type="predicted"/>
<reference evidence="2" key="1">
    <citation type="journal article" date="2022" name="G3 (Bethesda)">
        <title>High quality genome of the basidiomycete yeast Dioszegia hungarica PDD-24b-2 isolated from cloud water.</title>
        <authorList>
            <person name="Jarrige D."/>
            <person name="Haridas S."/>
            <person name="Bleykasten-Grosshans C."/>
            <person name="Joly M."/>
            <person name="Nadalig T."/>
            <person name="Sancelme M."/>
            <person name="Vuilleumier S."/>
            <person name="Grigoriev I.V."/>
            <person name="Amato P."/>
            <person name="Bringel F."/>
        </authorList>
    </citation>
    <scope>NUCLEOTIDE SEQUENCE</scope>
    <source>
        <strain evidence="2">PDD-24b-2</strain>
    </source>
</reference>
<organism evidence="2 3">
    <name type="scientific">Dioszegia hungarica</name>
    <dbReference type="NCBI Taxonomy" id="4972"/>
    <lineage>
        <taxon>Eukaryota</taxon>
        <taxon>Fungi</taxon>
        <taxon>Dikarya</taxon>
        <taxon>Basidiomycota</taxon>
        <taxon>Agaricomycotina</taxon>
        <taxon>Tremellomycetes</taxon>
        <taxon>Tremellales</taxon>
        <taxon>Bulleribasidiaceae</taxon>
        <taxon>Dioszegia</taxon>
    </lineage>
</organism>
<name>A0AA38LSI9_9TREE</name>
<evidence type="ECO:0000313" key="3">
    <source>
        <dbReference type="Proteomes" id="UP001164286"/>
    </source>
</evidence>
<sequence>MASCNNGPQTSTTHTEGTNMPTPTGRILVFDARAGKGFSSAEVTEDESQAVQDTSIIFVADKLVHDGWGGGNETVQQPCLLTTEVPSILAKVQASGNTEQKSSVVYISYHPTLSDTKAGRLEIPIPTELINALPCAADSMLVFHVEGGHGAPSYNTVKVSANHSSVMLITDPGSNRDRCDLLFKFKGGPKNLIHAYSAGAEPSMNSRINHDIVDLLAQASDAEQNVTVVLGRSSNGADASADTEEAKIDEITEKVKDFFNDRHYGITFKDVSRRFTVCYADESHPTFGRALRAHREAQDFVRAERASSSSAA</sequence>
<dbReference type="RefSeq" id="XP_052943872.1">
    <property type="nucleotide sequence ID" value="XM_053090270.1"/>
</dbReference>
<dbReference type="EMBL" id="JAKWFO010000008">
    <property type="protein sequence ID" value="KAI9634095.1"/>
    <property type="molecule type" value="Genomic_DNA"/>
</dbReference>
<protein>
    <submittedName>
        <fullName evidence="2">Uncharacterized protein</fullName>
    </submittedName>
</protein>
<dbReference type="Proteomes" id="UP001164286">
    <property type="component" value="Unassembled WGS sequence"/>
</dbReference>
<evidence type="ECO:0000313" key="2">
    <source>
        <dbReference type="EMBL" id="KAI9634095.1"/>
    </source>
</evidence>
<comment type="caution">
    <text evidence="2">The sequence shown here is derived from an EMBL/GenBank/DDBJ whole genome shotgun (WGS) entry which is preliminary data.</text>
</comment>
<keyword evidence="3" id="KW-1185">Reference proteome</keyword>
<feature type="region of interest" description="Disordered" evidence="1">
    <location>
        <begin position="1"/>
        <end position="24"/>
    </location>
</feature>